<keyword evidence="2 3" id="KW-0378">Hydrolase</keyword>
<dbReference type="Proteomes" id="UP000265768">
    <property type="component" value="Unassembled WGS sequence"/>
</dbReference>
<feature type="region of interest" description="Disordered" evidence="4">
    <location>
        <begin position="449"/>
        <end position="472"/>
    </location>
</feature>
<protein>
    <recommendedName>
        <fullName evidence="3">Carboxylic ester hydrolase</fullName>
        <ecNumber evidence="3">3.1.1.-</ecNumber>
    </recommendedName>
</protein>
<dbReference type="InterPro" id="IPR050309">
    <property type="entry name" value="Type-B_Carboxylest/Lipase"/>
</dbReference>
<dbReference type="InterPro" id="IPR019826">
    <property type="entry name" value="Carboxylesterase_B_AS"/>
</dbReference>
<feature type="region of interest" description="Disordered" evidence="4">
    <location>
        <begin position="1"/>
        <end position="22"/>
    </location>
</feature>
<name>A0A3A4B0F7_9ACTN</name>
<dbReference type="GO" id="GO:0016787">
    <property type="term" value="F:hydrolase activity"/>
    <property type="evidence" value="ECO:0007669"/>
    <property type="project" value="UniProtKB-KW"/>
</dbReference>
<evidence type="ECO:0000313" key="7">
    <source>
        <dbReference type="Proteomes" id="UP000265768"/>
    </source>
</evidence>
<evidence type="ECO:0000259" key="5">
    <source>
        <dbReference type="Pfam" id="PF00135"/>
    </source>
</evidence>
<dbReference type="InterPro" id="IPR002018">
    <property type="entry name" value="CarbesteraseB"/>
</dbReference>
<evidence type="ECO:0000256" key="3">
    <source>
        <dbReference type="RuleBase" id="RU361235"/>
    </source>
</evidence>
<dbReference type="EMBL" id="QZEY01000013">
    <property type="protein sequence ID" value="RJL25092.1"/>
    <property type="molecule type" value="Genomic_DNA"/>
</dbReference>
<dbReference type="Gene3D" id="3.40.50.1820">
    <property type="entry name" value="alpha/beta hydrolase"/>
    <property type="match status" value="1"/>
</dbReference>
<proteinExistence type="inferred from homology"/>
<dbReference type="OrthoDB" id="4308422at2"/>
<dbReference type="SUPFAM" id="SSF53474">
    <property type="entry name" value="alpha/beta-Hydrolases"/>
    <property type="match status" value="1"/>
</dbReference>
<organism evidence="6 7">
    <name type="scientific">Bailinhaonella thermotolerans</name>
    <dbReference type="NCBI Taxonomy" id="1070861"/>
    <lineage>
        <taxon>Bacteria</taxon>
        <taxon>Bacillati</taxon>
        <taxon>Actinomycetota</taxon>
        <taxon>Actinomycetes</taxon>
        <taxon>Streptosporangiales</taxon>
        <taxon>Streptosporangiaceae</taxon>
        <taxon>Bailinhaonella</taxon>
    </lineage>
</organism>
<reference evidence="6 7" key="1">
    <citation type="submission" date="2018-09" db="EMBL/GenBank/DDBJ databases">
        <title>YIM 75507 draft genome.</title>
        <authorList>
            <person name="Tang S."/>
            <person name="Feng Y."/>
        </authorList>
    </citation>
    <scope>NUCLEOTIDE SEQUENCE [LARGE SCALE GENOMIC DNA]</scope>
    <source>
        <strain evidence="6 7">YIM 75507</strain>
    </source>
</reference>
<dbReference type="Pfam" id="PF00135">
    <property type="entry name" value="COesterase"/>
    <property type="match status" value="2"/>
</dbReference>
<accession>A0A3A4B0F7</accession>
<evidence type="ECO:0000256" key="1">
    <source>
        <dbReference type="ARBA" id="ARBA00005964"/>
    </source>
</evidence>
<evidence type="ECO:0000313" key="6">
    <source>
        <dbReference type="EMBL" id="RJL25092.1"/>
    </source>
</evidence>
<gene>
    <name evidence="6" type="ORF">D5H75_27490</name>
</gene>
<dbReference type="PANTHER" id="PTHR11559">
    <property type="entry name" value="CARBOXYLESTERASE"/>
    <property type="match status" value="1"/>
</dbReference>
<feature type="domain" description="Carboxylesterase type B" evidence="5">
    <location>
        <begin position="339"/>
        <end position="431"/>
    </location>
</feature>
<evidence type="ECO:0000256" key="2">
    <source>
        <dbReference type="ARBA" id="ARBA00022801"/>
    </source>
</evidence>
<keyword evidence="7" id="KW-1185">Reference proteome</keyword>
<dbReference type="EC" id="3.1.1.-" evidence="3"/>
<feature type="domain" description="Carboxylesterase type B" evidence="5">
    <location>
        <begin position="2"/>
        <end position="311"/>
    </location>
</feature>
<dbReference type="AlphaFoldDB" id="A0A3A4B0F7"/>
<comment type="similarity">
    <text evidence="1 3">Belongs to the type-B carboxylesterase/lipase family.</text>
</comment>
<comment type="caution">
    <text evidence="6">The sequence shown here is derived from an EMBL/GenBank/DDBJ whole genome shotgun (WGS) entry which is preliminary data.</text>
</comment>
<evidence type="ECO:0000256" key="4">
    <source>
        <dbReference type="SAM" id="MobiDB-lite"/>
    </source>
</evidence>
<dbReference type="PROSITE" id="PS00122">
    <property type="entry name" value="CARBOXYLESTERASE_B_1"/>
    <property type="match status" value="1"/>
</dbReference>
<dbReference type="InterPro" id="IPR029058">
    <property type="entry name" value="AB_hydrolase_fold"/>
</dbReference>
<sequence length="472" mass="49445">MRTSSGAVRGRETGGVASFKGVPFARPPFGEHRMRAPAPAEPWDGVREADAFGPRPPQHEGGPGMRPWSSGEGLDCLTVNVWTPDPGGSGLPVMVWIYGGAYISGWSGMPEYDGTRLAAAGVVVVSFDHRVGMEGFGQVPGVPANRGLLDQVAALRWVRENIAAFGGDPDLVTVFGESAGAGGVASLMVMPSARGLFRRAIAQSVPGTFFSAEYAGRVGAAITALLPGGNPLEAAPEAVIEAASAFMTKVMPGDVETWGPIALTPTCFSPVVDGEVLPVTPWEGLARGDAAGVELVAGFNRDEYALFTAMDPTLDLDARLPVALAALAPDGAAELYRGDARAAYTALMSDWLFRMPSALLADAHRGTTYAYELTWSPSPLGACHALDLPLTFGVLDGDFARMLTGGSPDAANLSEQFRAAWTAFARTGDPGWPRHDADTAVTHLFDVTPSDVPDPEAASRALWGPRGFPPVD</sequence>